<evidence type="ECO:0000256" key="1">
    <source>
        <dbReference type="SAM" id="Phobius"/>
    </source>
</evidence>
<dbReference type="EMBL" id="CP040556">
    <property type="protein sequence ID" value="QLB52866.1"/>
    <property type="molecule type" value="Genomic_DNA"/>
</dbReference>
<feature type="transmembrane region" description="Helical" evidence="1">
    <location>
        <begin position="7"/>
        <end position="24"/>
    </location>
</feature>
<evidence type="ECO:0000313" key="3">
    <source>
        <dbReference type="Proteomes" id="UP000509410"/>
    </source>
</evidence>
<evidence type="ECO:0000313" key="2">
    <source>
        <dbReference type="EMBL" id="QLB52866.1"/>
    </source>
</evidence>
<gene>
    <name evidence="2" type="ORF">FFV08_09825</name>
</gene>
<proteinExistence type="predicted"/>
<feature type="transmembrane region" description="Helical" evidence="1">
    <location>
        <begin position="44"/>
        <end position="69"/>
    </location>
</feature>
<dbReference type="AlphaFoldDB" id="A0A7H8V8I8"/>
<sequence>MKSNKLLLVNGIASIIAGILIIYLSLQRSSFEFVDLILSFIENYIWGVLIVLINLFLLMLSLAGMSHYAGDSRVNKMNHQMLLFASIMGFIPFLAIFAGLLSIGAGVLYLQDLQNF</sequence>
<feature type="transmembrane region" description="Helical" evidence="1">
    <location>
        <begin position="81"/>
        <end position="110"/>
    </location>
</feature>
<protein>
    <submittedName>
        <fullName evidence="2">Insulin activator factor</fullName>
    </submittedName>
</protein>
<accession>A0A7H8V8I8</accession>
<keyword evidence="1" id="KW-0472">Membrane</keyword>
<reference evidence="2 3" key="1">
    <citation type="submission" date="2019-05" db="EMBL/GenBank/DDBJ databases">
        <title>The organization of the Streptococcus sanguinis genomes.</title>
        <authorList>
            <person name="Wu C.H."/>
            <person name="Chen Y.Y.M."/>
            <person name="Wang H.Y."/>
        </authorList>
    </citation>
    <scope>NUCLEOTIDE SEQUENCE [LARGE SCALE GENOMIC DNA]</scope>
    <source>
        <strain evidence="2 3">CGMH010</strain>
    </source>
</reference>
<keyword evidence="1" id="KW-1133">Transmembrane helix</keyword>
<keyword evidence="1" id="KW-0812">Transmembrane</keyword>
<organism evidence="2 3">
    <name type="scientific">Streptococcus sanguinis</name>
    <dbReference type="NCBI Taxonomy" id="1305"/>
    <lineage>
        <taxon>Bacteria</taxon>
        <taxon>Bacillati</taxon>
        <taxon>Bacillota</taxon>
        <taxon>Bacilli</taxon>
        <taxon>Lactobacillales</taxon>
        <taxon>Streptococcaceae</taxon>
        <taxon>Streptococcus</taxon>
    </lineage>
</organism>
<name>A0A7H8V8I8_STRSA</name>
<dbReference type="Proteomes" id="UP000509410">
    <property type="component" value="Chromosome"/>
</dbReference>